<dbReference type="OrthoDB" id="535945at2759"/>
<sequence>MIVYFITKLYKLKKIRKELIVREVPDIKITNDFSKPLLSQKFKKDREAIDSRRVQVLQKLDSGNYGDIHLGLLEVGNSESEMKQIPILVKRISSSSTEVQKTMLLEELSVMRTVKPHPNVLCLVGVVLFKSEITEDAPFSLELLSPEAFEEWEFTEKSDVWAFAVCLFELFSLGKAPYDGVDDIQQFLRNGGRLAKPEYCSQETYTLMLNCWNFDPVIRPTFSQCVEFFAQILDSIDPQVCYHTHY</sequence>
<dbReference type="GO" id="GO:0007169">
    <property type="term" value="P:cell surface receptor protein tyrosine kinase signaling pathway"/>
    <property type="evidence" value="ECO:0007669"/>
    <property type="project" value="TreeGrafter"/>
</dbReference>
<keyword evidence="3" id="KW-1185">Reference proteome</keyword>
<dbReference type="GO" id="GO:0005886">
    <property type="term" value="C:plasma membrane"/>
    <property type="evidence" value="ECO:0007669"/>
    <property type="project" value="TreeGrafter"/>
</dbReference>
<dbReference type="eggNOG" id="KOG0200">
    <property type="taxonomic scope" value="Eukaryota"/>
</dbReference>
<dbReference type="PANTHER" id="PTHR24416:SF503">
    <property type="entry name" value="PROTEIN KINASE DOMAIN-CONTAINING PROTEIN-RELATED"/>
    <property type="match status" value="1"/>
</dbReference>
<name>G0NN50_CAEBE</name>
<dbReference type="GO" id="GO:0005524">
    <property type="term" value="F:ATP binding"/>
    <property type="evidence" value="ECO:0007669"/>
    <property type="project" value="InterPro"/>
</dbReference>
<dbReference type="PRINTS" id="PR00109">
    <property type="entry name" value="TYRKINASE"/>
</dbReference>
<accession>G0NN50</accession>
<dbReference type="SMART" id="SM00220">
    <property type="entry name" value="S_TKc"/>
    <property type="match status" value="1"/>
</dbReference>
<dbReference type="PANTHER" id="PTHR24416">
    <property type="entry name" value="TYROSINE-PROTEIN KINASE RECEPTOR"/>
    <property type="match status" value="1"/>
</dbReference>
<dbReference type="Proteomes" id="UP000008068">
    <property type="component" value="Unassembled WGS sequence"/>
</dbReference>
<dbReference type="InterPro" id="IPR011009">
    <property type="entry name" value="Kinase-like_dom_sf"/>
</dbReference>
<dbReference type="GO" id="GO:0043235">
    <property type="term" value="C:receptor complex"/>
    <property type="evidence" value="ECO:0007669"/>
    <property type="project" value="TreeGrafter"/>
</dbReference>
<reference evidence="3" key="1">
    <citation type="submission" date="2011-07" db="EMBL/GenBank/DDBJ databases">
        <authorList>
            <consortium name="Caenorhabditis brenneri Sequencing and Analysis Consortium"/>
            <person name="Wilson R.K."/>
        </authorList>
    </citation>
    <scope>NUCLEOTIDE SEQUENCE [LARGE SCALE GENOMIC DNA]</scope>
    <source>
        <strain evidence="3">PB2801</strain>
    </source>
</reference>
<dbReference type="InterPro" id="IPR050122">
    <property type="entry name" value="RTK"/>
</dbReference>
<dbReference type="EMBL" id="GL379912">
    <property type="protein sequence ID" value="EGT34379.1"/>
    <property type="molecule type" value="Genomic_DNA"/>
</dbReference>
<gene>
    <name evidence="2" type="ORF">CAEBREN_10270</name>
</gene>
<dbReference type="Pfam" id="PF07714">
    <property type="entry name" value="PK_Tyr_Ser-Thr"/>
    <property type="match status" value="2"/>
</dbReference>
<protein>
    <recommendedName>
        <fullName evidence="1">Protein kinase domain-containing protein</fullName>
    </recommendedName>
</protein>
<dbReference type="Gene3D" id="3.30.200.20">
    <property type="entry name" value="Phosphorylase Kinase, domain 1"/>
    <property type="match status" value="1"/>
</dbReference>
<dbReference type="InterPro" id="IPR000719">
    <property type="entry name" value="Prot_kinase_dom"/>
</dbReference>
<feature type="domain" description="Protein kinase" evidence="1">
    <location>
        <begin position="1"/>
        <end position="233"/>
    </location>
</feature>
<dbReference type="OMA" id="QSAHIAN"/>
<proteinExistence type="predicted"/>
<dbReference type="HOGENOM" id="CLU_1129926_0_0_1"/>
<evidence type="ECO:0000259" key="1">
    <source>
        <dbReference type="PROSITE" id="PS50011"/>
    </source>
</evidence>
<dbReference type="InterPro" id="IPR001245">
    <property type="entry name" value="Ser-Thr/Tyr_kinase_cat_dom"/>
</dbReference>
<organism evidence="3">
    <name type="scientific">Caenorhabditis brenneri</name>
    <name type="common">Nematode worm</name>
    <dbReference type="NCBI Taxonomy" id="135651"/>
    <lineage>
        <taxon>Eukaryota</taxon>
        <taxon>Metazoa</taxon>
        <taxon>Ecdysozoa</taxon>
        <taxon>Nematoda</taxon>
        <taxon>Chromadorea</taxon>
        <taxon>Rhabditida</taxon>
        <taxon>Rhabditina</taxon>
        <taxon>Rhabditomorpha</taxon>
        <taxon>Rhabditoidea</taxon>
        <taxon>Rhabditidae</taxon>
        <taxon>Peloderinae</taxon>
        <taxon>Caenorhabditis</taxon>
    </lineage>
</organism>
<dbReference type="PROSITE" id="PS50011">
    <property type="entry name" value="PROTEIN_KINASE_DOM"/>
    <property type="match status" value="1"/>
</dbReference>
<evidence type="ECO:0000313" key="2">
    <source>
        <dbReference type="EMBL" id="EGT34379.1"/>
    </source>
</evidence>
<dbReference type="AlphaFoldDB" id="G0NN50"/>
<dbReference type="Gene3D" id="1.10.510.10">
    <property type="entry name" value="Transferase(Phosphotransferase) domain 1"/>
    <property type="match status" value="1"/>
</dbReference>
<dbReference type="SUPFAM" id="SSF56112">
    <property type="entry name" value="Protein kinase-like (PK-like)"/>
    <property type="match status" value="1"/>
</dbReference>
<dbReference type="STRING" id="135651.G0NN50"/>
<dbReference type="GO" id="GO:0004714">
    <property type="term" value="F:transmembrane receptor protein tyrosine kinase activity"/>
    <property type="evidence" value="ECO:0007669"/>
    <property type="project" value="TreeGrafter"/>
</dbReference>
<evidence type="ECO:0000313" key="3">
    <source>
        <dbReference type="Proteomes" id="UP000008068"/>
    </source>
</evidence>
<dbReference type="InParanoid" id="G0NN50"/>